<dbReference type="EMBL" id="ML996687">
    <property type="protein sequence ID" value="KAF2405602.1"/>
    <property type="molecule type" value="Genomic_DNA"/>
</dbReference>
<evidence type="ECO:0000256" key="1">
    <source>
        <dbReference type="SAM" id="MobiDB-lite"/>
    </source>
</evidence>
<keyword evidence="3" id="KW-1185">Reference proteome</keyword>
<proteinExistence type="predicted"/>
<dbReference type="Proteomes" id="UP000799640">
    <property type="component" value="Unassembled WGS sequence"/>
</dbReference>
<evidence type="ECO:0000313" key="2">
    <source>
        <dbReference type="EMBL" id="KAF2405602.1"/>
    </source>
</evidence>
<reference evidence="2" key="1">
    <citation type="journal article" date="2020" name="Stud. Mycol.">
        <title>101 Dothideomycetes genomes: a test case for predicting lifestyles and emergence of pathogens.</title>
        <authorList>
            <person name="Haridas S."/>
            <person name="Albert R."/>
            <person name="Binder M."/>
            <person name="Bloem J."/>
            <person name="Labutti K."/>
            <person name="Salamov A."/>
            <person name="Andreopoulos B."/>
            <person name="Baker S."/>
            <person name="Barry K."/>
            <person name="Bills G."/>
            <person name="Bluhm B."/>
            <person name="Cannon C."/>
            <person name="Castanera R."/>
            <person name="Culley D."/>
            <person name="Daum C."/>
            <person name="Ezra D."/>
            <person name="Gonzalez J."/>
            <person name="Henrissat B."/>
            <person name="Kuo A."/>
            <person name="Liang C."/>
            <person name="Lipzen A."/>
            <person name="Lutzoni F."/>
            <person name="Magnuson J."/>
            <person name="Mondo S."/>
            <person name="Nolan M."/>
            <person name="Ohm R."/>
            <person name="Pangilinan J."/>
            <person name="Park H.-J."/>
            <person name="Ramirez L."/>
            <person name="Alfaro M."/>
            <person name="Sun H."/>
            <person name="Tritt A."/>
            <person name="Yoshinaga Y."/>
            <person name="Zwiers L.-H."/>
            <person name="Turgeon B."/>
            <person name="Goodwin S."/>
            <person name="Spatafora J."/>
            <person name="Crous P."/>
            <person name="Grigoriev I."/>
        </authorList>
    </citation>
    <scope>NUCLEOTIDE SEQUENCE</scope>
    <source>
        <strain evidence="2">CBS 262.69</strain>
    </source>
</reference>
<accession>A0A6G1IBE9</accession>
<evidence type="ECO:0000313" key="3">
    <source>
        <dbReference type="Proteomes" id="UP000799640"/>
    </source>
</evidence>
<sequence>MTLKATTRLFFPHSECTTMSQQHPNSPTITITTTPPAAAPQKTWTICRFAASNSRPPANWPLVAAGPAVWRTRPIWPIAQLAQRRRERSEGKPGKTTGHTGTRSSVLQGNPNRHLLLGLPGFEVGRYKSGLDLQRHPRASEPHRRSLLWRS</sequence>
<dbReference type="AlphaFoldDB" id="A0A6G1IBE9"/>
<organism evidence="2 3">
    <name type="scientific">Trichodelitschia bisporula</name>
    <dbReference type="NCBI Taxonomy" id="703511"/>
    <lineage>
        <taxon>Eukaryota</taxon>
        <taxon>Fungi</taxon>
        <taxon>Dikarya</taxon>
        <taxon>Ascomycota</taxon>
        <taxon>Pezizomycotina</taxon>
        <taxon>Dothideomycetes</taxon>
        <taxon>Dothideomycetes incertae sedis</taxon>
        <taxon>Phaeotrichales</taxon>
        <taxon>Phaeotrichaceae</taxon>
        <taxon>Trichodelitschia</taxon>
    </lineage>
</organism>
<feature type="region of interest" description="Disordered" evidence="1">
    <location>
        <begin position="82"/>
        <end position="112"/>
    </location>
</feature>
<name>A0A6G1IBE9_9PEZI</name>
<protein>
    <submittedName>
        <fullName evidence="2">Uncharacterized protein</fullName>
    </submittedName>
</protein>
<gene>
    <name evidence="2" type="ORF">EJ06DRAFT_31367</name>
</gene>